<protein>
    <submittedName>
        <fullName evidence="1">Uncharacterized protein</fullName>
    </submittedName>
</protein>
<sequence>MKRNAVLIVFFWLASGCKSSIENAFPVGIIIDGQSFCQAVIPEGENHPRAVPDSVGKSHGFYVYYMCNFEDNSGPYFAYILTPPFEEDAQERRKSYKTVGNCTVAFVPMGEFNRRHEPTERTHAVLEYLAQAVEGLTECQK</sequence>
<dbReference type="EMBL" id="WBUI01000003">
    <property type="protein sequence ID" value="KAB2934229.1"/>
    <property type="molecule type" value="Genomic_DNA"/>
</dbReference>
<name>A0A833H3N3_9LEPT</name>
<accession>A0A833H3N3</accession>
<dbReference type="AlphaFoldDB" id="A0A833H3N3"/>
<gene>
    <name evidence="1" type="ORF">F9K24_04180</name>
</gene>
<proteinExistence type="predicted"/>
<comment type="caution">
    <text evidence="1">The sequence shown here is derived from an EMBL/GenBank/DDBJ whole genome shotgun (WGS) entry which is preliminary data.</text>
</comment>
<reference evidence="1 2" key="1">
    <citation type="submission" date="2019-10" db="EMBL/GenBank/DDBJ databases">
        <title>Extracellular Electron Transfer in a Candidatus Methanoperedens spp. Enrichment Culture.</title>
        <authorList>
            <person name="Berger S."/>
            <person name="Rangel Shaw D."/>
            <person name="Berben T."/>
            <person name="In 'T Zandt M."/>
            <person name="Frank J."/>
            <person name="Reimann J."/>
            <person name="Jetten M.S.M."/>
            <person name="Welte C.U."/>
        </authorList>
    </citation>
    <scope>NUCLEOTIDE SEQUENCE [LARGE SCALE GENOMIC DNA]</scope>
    <source>
        <strain evidence="1">SB12</strain>
    </source>
</reference>
<evidence type="ECO:0000313" key="2">
    <source>
        <dbReference type="Proteomes" id="UP000460298"/>
    </source>
</evidence>
<dbReference type="Proteomes" id="UP000460298">
    <property type="component" value="Unassembled WGS sequence"/>
</dbReference>
<evidence type="ECO:0000313" key="1">
    <source>
        <dbReference type="EMBL" id="KAB2934229.1"/>
    </source>
</evidence>
<dbReference type="PROSITE" id="PS51257">
    <property type="entry name" value="PROKAR_LIPOPROTEIN"/>
    <property type="match status" value="1"/>
</dbReference>
<organism evidence="1 2">
    <name type="scientific">Leptonema illini</name>
    <dbReference type="NCBI Taxonomy" id="183"/>
    <lineage>
        <taxon>Bacteria</taxon>
        <taxon>Pseudomonadati</taxon>
        <taxon>Spirochaetota</taxon>
        <taxon>Spirochaetia</taxon>
        <taxon>Leptospirales</taxon>
        <taxon>Leptospiraceae</taxon>
        <taxon>Leptonema</taxon>
    </lineage>
</organism>